<keyword evidence="3" id="KW-1185">Reference proteome</keyword>
<proteinExistence type="predicted"/>
<dbReference type="Pfam" id="PF00182">
    <property type="entry name" value="Glyco_hydro_19"/>
    <property type="match status" value="1"/>
</dbReference>
<name>A0ABY8S402_9GAMM</name>
<organism evidence="2 3">
    <name type="scientific">Acinetobacter corruptisaponis</name>
    <dbReference type="NCBI Taxonomy" id="3045147"/>
    <lineage>
        <taxon>Bacteria</taxon>
        <taxon>Pseudomonadati</taxon>
        <taxon>Pseudomonadota</taxon>
        <taxon>Gammaproteobacteria</taxon>
        <taxon>Moraxellales</taxon>
        <taxon>Moraxellaceae</taxon>
        <taxon>Acinetobacter</taxon>
    </lineage>
</organism>
<evidence type="ECO:0000313" key="3">
    <source>
        <dbReference type="Proteomes" id="UP001229836"/>
    </source>
</evidence>
<reference evidence="2 3" key="1">
    <citation type="submission" date="2023-05" db="EMBL/GenBank/DDBJ databases">
        <title>The complete genome of Acinetobacter sp. nov KCTC 92772.</title>
        <authorList>
            <person name="Zhou G."/>
        </authorList>
    </citation>
    <scope>NUCLEOTIDE SEQUENCE [LARGE SCALE GENOMIC DNA]</scope>
    <source>
        <strain evidence="2 3">KCTC 92772</strain>
    </source>
</reference>
<protein>
    <submittedName>
        <fullName evidence="2">Glycoside hydrolase family 19 protein</fullName>
    </submittedName>
</protein>
<dbReference type="PANTHER" id="PTHR34408:SF1">
    <property type="entry name" value="GLYCOSYL HYDROLASE FAMILY 19 DOMAIN-CONTAINING PROTEIN HI_1415"/>
    <property type="match status" value="1"/>
</dbReference>
<dbReference type="GO" id="GO:0016787">
    <property type="term" value="F:hydrolase activity"/>
    <property type="evidence" value="ECO:0007669"/>
    <property type="project" value="UniProtKB-KW"/>
</dbReference>
<gene>
    <name evidence="2" type="ORF">QLH32_17675</name>
</gene>
<dbReference type="InterPro" id="IPR000726">
    <property type="entry name" value="Glyco_hydro_19_cat"/>
</dbReference>
<evidence type="ECO:0000259" key="1">
    <source>
        <dbReference type="Pfam" id="PF00182"/>
    </source>
</evidence>
<dbReference type="RefSeq" id="WP_283267353.1">
    <property type="nucleotide sequence ID" value="NZ_CP125669.1"/>
</dbReference>
<keyword evidence="2" id="KW-0378">Hydrolase</keyword>
<accession>A0ABY8S402</accession>
<dbReference type="PANTHER" id="PTHR34408">
    <property type="entry name" value="FAMILY PROTEIN, PUTATIVE-RELATED"/>
    <property type="match status" value="1"/>
</dbReference>
<dbReference type="SUPFAM" id="SSF53955">
    <property type="entry name" value="Lysozyme-like"/>
    <property type="match status" value="1"/>
</dbReference>
<dbReference type="Proteomes" id="UP001229836">
    <property type="component" value="Chromosome"/>
</dbReference>
<sequence length="194" mass="21310">MSFKNLQKALGLDDDGVVGRATLTALFKRLGASQTRADELALAANVHMRTYRILDNELRFAHFIAQLAHESGGFKYMEEIASGSAYEYRSDLGNTQKGDGTRYKGRGPIQLTGRANYRKYGQSLGLDFENNPQIVALPSIGMLVACKYWADNGLNELADKDDVLAITRKINGGVNGLGDRKAKLEIIKNLLGKN</sequence>
<dbReference type="EMBL" id="CP125669">
    <property type="protein sequence ID" value="WHP05808.1"/>
    <property type="molecule type" value="Genomic_DNA"/>
</dbReference>
<dbReference type="InterPro" id="IPR023346">
    <property type="entry name" value="Lysozyme-like_dom_sf"/>
</dbReference>
<feature type="domain" description="Glycoside hydrolase family 19 catalytic" evidence="1">
    <location>
        <begin position="71"/>
        <end position="150"/>
    </location>
</feature>
<dbReference type="InterPro" id="IPR052354">
    <property type="entry name" value="Cell_Wall_Dynamics_Protein"/>
</dbReference>
<dbReference type="Gene3D" id="1.10.530.10">
    <property type="match status" value="1"/>
</dbReference>
<evidence type="ECO:0000313" key="2">
    <source>
        <dbReference type="EMBL" id="WHP05808.1"/>
    </source>
</evidence>